<protein>
    <submittedName>
        <fullName evidence="2">Uncharacterized protein</fullName>
    </submittedName>
</protein>
<feature type="region of interest" description="Disordered" evidence="1">
    <location>
        <begin position="70"/>
        <end position="94"/>
    </location>
</feature>
<gene>
    <name evidence="2" type="ORF">AMEX_G26538</name>
</gene>
<dbReference type="AlphaFoldDB" id="A0A8T2KRD0"/>
<organism evidence="2 3">
    <name type="scientific">Astyanax mexicanus</name>
    <name type="common">Blind cave fish</name>
    <name type="synonym">Astyanax fasciatus mexicanus</name>
    <dbReference type="NCBI Taxonomy" id="7994"/>
    <lineage>
        <taxon>Eukaryota</taxon>
        <taxon>Metazoa</taxon>
        <taxon>Chordata</taxon>
        <taxon>Craniata</taxon>
        <taxon>Vertebrata</taxon>
        <taxon>Euteleostomi</taxon>
        <taxon>Actinopterygii</taxon>
        <taxon>Neopterygii</taxon>
        <taxon>Teleostei</taxon>
        <taxon>Ostariophysi</taxon>
        <taxon>Characiformes</taxon>
        <taxon>Characoidei</taxon>
        <taxon>Acestrorhamphidae</taxon>
        <taxon>Acestrorhamphinae</taxon>
        <taxon>Astyanax</taxon>
    </lineage>
</organism>
<name>A0A8T2KRD0_ASTMX</name>
<sequence>MLRELFSLFINNTPLSLKGKLRFTLSQFFKARTYSSVNIPSPLHTWITAHGSSYAPVAYVQPIGGQNVSLGGGGAEDKNRNSTDLVEASANQQM</sequence>
<evidence type="ECO:0000313" key="3">
    <source>
        <dbReference type="Proteomes" id="UP000752171"/>
    </source>
</evidence>
<evidence type="ECO:0000256" key="1">
    <source>
        <dbReference type="SAM" id="MobiDB-lite"/>
    </source>
</evidence>
<proteinExistence type="predicted"/>
<comment type="caution">
    <text evidence="2">The sequence shown here is derived from an EMBL/GenBank/DDBJ whole genome shotgun (WGS) entry which is preliminary data.</text>
</comment>
<dbReference type="Proteomes" id="UP000752171">
    <property type="component" value="Unassembled WGS sequence"/>
</dbReference>
<evidence type="ECO:0000313" key="2">
    <source>
        <dbReference type="EMBL" id="KAG9260302.1"/>
    </source>
</evidence>
<accession>A0A8T2KRD0</accession>
<dbReference type="EMBL" id="JAICCE010000024">
    <property type="protein sequence ID" value="KAG9260302.1"/>
    <property type="molecule type" value="Genomic_DNA"/>
</dbReference>
<reference evidence="2 3" key="1">
    <citation type="submission" date="2021-07" db="EMBL/GenBank/DDBJ databases">
        <authorList>
            <person name="Imarazene B."/>
            <person name="Zahm M."/>
            <person name="Klopp C."/>
            <person name="Cabau C."/>
            <person name="Beille S."/>
            <person name="Jouanno E."/>
            <person name="Castinel A."/>
            <person name="Lluch J."/>
            <person name="Gil L."/>
            <person name="Kuchtly C."/>
            <person name="Lopez Roques C."/>
            <person name="Donnadieu C."/>
            <person name="Parrinello H."/>
            <person name="Journot L."/>
            <person name="Du K."/>
            <person name="Schartl M."/>
            <person name="Retaux S."/>
            <person name="Guiguen Y."/>
        </authorList>
    </citation>
    <scope>NUCLEOTIDE SEQUENCE [LARGE SCALE GENOMIC DNA]</scope>
    <source>
        <strain evidence="2">Pach_M1</strain>
        <tissue evidence="2">Testis</tissue>
    </source>
</reference>